<dbReference type="Proteomes" id="UP000032266">
    <property type="component" value="Chromosome"/>
</dbReference>
<evidence type="ECO:0000313" key="2">
    <source>
        <dbReference type="Proteomes" id="UP000032266"/>
    </source>
</evidence>
<keyword evidence="2" id="KW-1185">Reference proteome</keyword>
<dbReference type="HOGENOM" id="CLU_3270762_0_0_6"/>
<gene>
    <name evidence="1" type="ORF">YC6258_01121</name>
</gene>
<reference evidence="1 2" key="1">
    <citation type="submission" date="2014-01" db="EMBL/GenBank/DDBJ databases">
        <title>Full genme sequencing of cellulolytic bacterium Gynuella sunshinyii YC6258T gen. nov., sp. nov.</title>
        <authorList>
            <person name="Khan H."/>
            <person name="Chung E.J."/>
            <person name="Chung Y.R."/>
        </authorList>
    </citation>
    <scope>NUCLEOTIDE SEQUENCE [LARGE SCALE GENOMIC DNA]</scope>
    <source>
        <strain evidence="1 2">YC6258</strain>
    </source>
</reference>
<dbReference type="KEGG" id="gsn:YC6258_01121"/>
<evidence type="ECO:0000313" key="1">
    <source>
        <dbReference type="EMBL" id="AJQ93169.1"/>
    </source>
</evidence>
<dbReference type="STRING" id="1445510.YC6258_01121"/>
<proteinExistence type="predicted"/>
<name>A0A0C5VSC1_9GAMM</name>
<accession>A0A0C5VSC1</accession>
<dbReference type="EMBL" id="CP007142">
    <property type="protein sequence ID" value="AJQ93169.1"/>
    <property type="molecule type" value="Genomic_DNA"/>
</dbReference>
<protein>
    <submittedName>
        <fullName evidence="1">Uncharacterized protein</fullName>
    </submittedName>
</protein>
<dbReference type="AlphaFoldDB" id="A0A0C5VSC1"/>
<organism evidence="1 2">
    <name type="scientific">Gynuella sunshinyii YC6258</name>
    <dbReference type="NCBI Taxonomy" id="1445510"/>
    <lineage>
        <taxon>Bacteria</taxon>
        <taxon>Pseudomonadati</taxon>
        <taxon>Pseudomonadota</taxon>
        <taxon>Gammaproteobacteria</taxon>
        <taxon>Oceanospirillales</taxon>
        <taxon>Saccharospirillaceae</taxon>
        <taxon>Gynuella</taxon>
    </lineage>
</organism>
<sequence length="41" mass="4589">MTPNDVELCIFTQQRNIDGTALAFAPDASLQHWGHYDDILA</sequence>